<protein>
    <recommendedName>
        <fullName evidence="6">Coiled-coil domain containing 148</fullName>
    </recommendedName>
</protein>
<dbReference type="EMBL" id="OX395126">
    <property type="protein sequence ID" value="CAI5762435.1"/>
    <property type="molecule type" value="Genomic_DNA"/>
</dbReference>
<dbReference type="PANTHER" id="PTHR21549:SF1">
    <property type="entry name" value="COILED-COIL DOMAIN-CONTAINING PROTEIN 148"/>
    <property type="match status" value="1"/>
</dbReference>
<evidence type="ECO:0000313" key="5">
    <source>
        <dbReference type="Proteomes" id="UP001178461"/>
    </source>
</evidence>
<proteinExistence type="predicted"/>
<evidence type="ECO:0000256" key="1">
    <source>
        <dbReference type="ARBA" id="ARBA00023054"/>
    </source>
</evidence>
<dbReference type="PANTHER" id="PTHR21549">
    <property type="entry name" value="MUTATED IN BLADDER CANCER 1"/>
    <property type="match status" value="1"/>
</dbReference>
<keyword evidence="1 2" id="KW-0175">Coiled coil</keyword>
<feature type="region of interest" description="Disordered" evidence="3">
    <location>
        <begin position="105"/>
        <end position="140"/>
    </location>
</feature>
<sequence>MIVLLMCHRRAAQRSPPPPPPPPLPPPPPSSQALCSRFFPPLRFSSSLLGARRQQGALPCASPRLEQRASGGVAIGRRLASNRPMEGRPEVAKVTDAVRRPGGVEEGEAAVPSGQAGVLQGGRPLGVKMSGRDLRGFTTSPRSSDIESLVVRMKNGLKSSKYKPVDYEQLLAMTEAKKLESANILLKIKKTEHASKINKEQMLQKRHNQVWWSEHKRLHRSRKKLESELQNFFDEGSEWLLDLWGFKYQLSKELETFQANTVQPIWQLREDLRYRLLEWQANYQCPEYQFNPDAVLEQVSFVKQQQKVVLEKLNLEKEALEQELEECTNEALACSSGERPALFCEIPPQLLALECPYPDLKASVLTEFHKLADEYWLKFQEIDQDLKVISSNFQWSEEDLWVYQVIIGQYPSDMQGRRTLYLDMLQKHLPHKSRQDLVAHERAWDHYHFTRNQWRALMFNWAEARKAFLLKAVMTLAEACAAHETEIMLANNRRKQQEICADLKEKVLQWRVQQKEASRLEAAIAARRKKEEDEKEKFHKEKEMLQRAEDKEKVKRYWAEKQRRWKELEAKDLLRLAEFKKLLAQQVIKDKKRVQFRQKLLEKRLMEKREAILKEAHEEEERKRRLDALRQQVAVVAEFDPARMMADTVASKARMGIGTEEEFVLLKPLFELHTFTNDQIISDTRVRVELALREAGLHKTLYAQELLPKIPPPKLPRKDMQSVVFKMYN</sequence>
<organism evidence="4 5">
    <name type="scientific">Podarcis lilfordi</name>
    <name type="common">Lilford's wall lizard</name>
    <dbReference type="NCBI Taxonomy" id="74358"/>
    <lineage>
        <taxon>Eukaryota</taxon>
        <taxon>Metazoa</taxon>
        <taxon>Chordata</taxon>
        <taxon>Craniata</taxon>
        <taxon>Vertebrata</taxon>
        <taxon>Euteleostomi</taxon>
        <taxon>Lepidosauria</taxon>
        <taxon>Squamata</taxon>
        <taxon>Bifurcata</taxon>
        <taxon>Unidentata</taxon>
        <taxon>Episquamata</taxon>
        <taxon>Laterata</taxon>
        <taxon>Lacertibaenia</taxon>
        <taxon>Lacertidae</taxon>
        <taxon>Podarcis</taxon>
    </lineage>
</organism>
<gene>
    <name evidence="4" type="ORF">PODLI_1B034729</name>
</gene>
<feature type="coiled-coil region" evidence="2">
    <location>
        <begin position="602"/>
        <end position="629"/>
    </location>
</feature>
<evidence type="ECO:0008006" key="6">
    <source>
        <dbReference type="Google" id="ProtNLM"/>
    </source>
</evidence>
<reference evidence="4" key="1">
    <citation type="submission" date="2022-12" db="EMBL/GenBank/DDBJ databases">
        <authorList>
            <person name="Alioto T."/>
            <person name="Alioto T."/>
            <person name="Gomez Garrido J."/>
        </authorList>
    </citation>
    <scope>NUCLEOTIDE SEQUENCE</scope>
</reference>
<accession>A0AA35JMX7</accession>
<feature type="compositionally biased region" description="Pro residues" evidence="3">
    <location>
        <begin position="15"/>
        <end position="30"/>
    </location>
</feature>
<dbReference type="Proteomes" id="UP001178461">
    <property type="component" value="Chromosome 1"/>
</dbReference>
<name>A0AA35JMX7_9SAUR</name>
<dbReference type="InterPro" id="IPR039902">
    <property type="entry name" value="CCDC148/CCDC112"/>
</dbReference>
<feature type="coiled-coil region" evidence="2">
    <location>
        <begin position="303"/>
        <end position="330"/>
    </location>
</feature>
<evidence type="ECO:0000256" key="2">
    <source>
        <dbReference type="SAM" id="Coils"/>
    </source>
</evidence>
<keyword evidence="5" id="KW-1185">Reference proteome</keyword>
<feature type="region of interest" description="Disordered" evidence="3">
    <location>
        <begin position="10"/>
        <end position="32"/>
    </location>
</feature>
<dbReference type="SUPFAM" id="SSF101447">
    <property type="entry name" value="Formin homology 2 domain (FH2 domain)"/>
    <property type="match status" value="1"/>
</dbReference>
<evidence type="ECO:0000313" key="4">
    <source>
        <dbReference type="EMBL" id="CAI5762435.1"/>
    </source>
</evidence>
<evidence type="ECO:0000256" key="3">
    <source>
        <dbReference type="SAM" id="MobiDB-lite"/>
    </source>
</evidence>
<dbReference type="AlphaFoldDB" id="A0AA35JMX7"/>